<gene>
    <name evidence="3" type="ORF">AUC68_02740</name>
</gene>
<sequence length="211" mass="22812">MFRVTRILIVLVALGALWVFWPFGKFDGVVQVEPPQQNTGGGQLFTRPLSKTASTPEARSEQEDGAQDLAAVPGVTAEETQPPKPQLQPKRFYQVVVQDGGSLKAGNTSIRLEGIEVEGLSGQCEDTRGQAWPCGRFARSALTRLIRGRAVICHVPIKGQHEALTARCSVGGTDLSLWMVAQGWAKPKAPATATLKTAADAAQERRLGIWR</sequence>
<keyword evidence="4" id="KW-1185">Reference proteome</keyword>
<dbReference type="Proteomes" id="UP000094501">
    <property type="component" value="Unassembled WGS sequence"/>
</dbReference>
<proteinExistence type="predicted"/>
<dbReference type="RefSeq" id="WP_069436873.1">
    <property type="nucleotide sequence ID" value="NZ_LPWG01000010.1"/>
</dbReference>
<protein>
    <recommendedName>
        <fullName evidence="2">TNase-like domain-containing protein</fullName>
    </recommendedName>
</protein>
<dbReference type="EMBL" id="LPWG01000010">
    <property type="protein sequence ID" value="ODS00062.1"/>
    <property type="molecule type" value="Genomic_DNA"/>
</dbReference>
<dbReference type="Gene3D" id="2.40.50.90">
    <property type="match status" value="1"/>
</dbReference>
<dbReference type="SUPFAM" id="SSF50199">
    <property type="entry name" value="Staphylococcal nuclease"/>
    <property type="match status" value="1"/>
</dbReference>
<dbReference type="InterPro" id="IPR016071">
    <property type="entry name" value="Staphylococal_nuclease_OB-fold"/>
</dbReference>
<dbReference type="AlphaFoldDB" id="A0A1E3W3I1"/>
<evidence type="ECO:0000256" key="1">
    <source>
        <dbReference type="SAM" id="MobiDB-lite"/>
    </source>
</evidence>
<organism evidence="3 4">
    <name type="scientific">Methyloceanibacter methanicus</name>
    <dbReference type="NCBI Taxonomy" id="1774968"/>
    <lineage>
        <taxon>Bacteria</taxon>
        <taxon>Pseudomonadati</taxon>
        <taxon>Pseudomonadota</taxon>
        <taxon>Alphaproteobacteria</taxon>
        <taxon>Hyphomicrobiales</taxon>
        <taxon>Hyphomicrobiaceae</taxon>
        <taxon>Methyloceanibacter</taxon>
    </lineage>
</organism>
<feature type="domain" description="TNase-like" evidence="2">
    <location>
        <begin position="130"/>
        <end position="210"/>
    </location>
</feature>
<dbReference type="OrthoDB" id="9810674at2"/>
<dbReference type="STRING" id="1774968.AUC68_02740"/>
<evidence type="ECO:0000259" key="2">
    <source>
        <dbReference type="Pfam" id="PF00565"/>
    </source>
</evidence>
<name>A0A1E3W3I1_9HYPH</name>
<dbReference type="Pfam" id="PF00565">
    <property type="entry name" value="SNase"/>
    <property type="match status" value="1"/>
</dbReference>
<accession>A0A1E3W3I1</accession>
<feature type="region of interest" description="Disordered" evidence="1">
    <location>
        <begin position="34"/>
        <end position="67"/>
    </location>
</feature>
<comment type="caution">
    <text evidence="3">The sequence shown here is derived from an EMBL/GenBank/DDBJ whole genome shotgun (WGS) entry which is preliminary data.</text>
</comment>
<evidence type="ECO:0000313" key="4">
    <source>
        <dbReference type="Proteomes" id="UP000094501"/>
    </source>
</evidence>
<dbReference type="InterPro" id="IPR035437">
    <property type="entry name" value="SNase_OB-fold_sf"/>
</dbReference>
<evidence type="ECO:0000313" key="3">
    <source>
        <dbReference type="EMBL" id="ODS00062.1"/>
    </source>
</evidence>
<reference evidence="3 4" key="1">
    <citation type="journal article" date="2016" name="Environ. Microbiol.">
        <title>New Methyloceanibacter diversity from North Sea sediments includes methanotroph containing solely the soluble methane monooxygenase.</title>
        <authorList>
            <person name="Vekeman B."/>
            <person name="Kerckhof F.M."/>
            <person name="Cremers G."/>
            <person name="de Vos P."/>
            <person name="Vandamme P."/>
            <person name="Boon N."/>
            <person name="Op den Camp H.J."/>
            <person name="Heylen K."/>
        </authorList>
    </citation>
    <scope>NUCLEOTIDE SEQUENCE [LARGE SCALE GENOMIC DNA]</scope>
    <source>
        <strain evidence="3 4">R-67174</strain>
    </source>
</reference>